<dbReference type="InterPro" id="IPR027417">
    <property type="entry name" value="P-loop_NTPase"/>
</dbReference>
<feature type="domain" description="Type IV secretion system coupling protein TraD DNA-binding" evidence="2">
    <location>
        <begin position="22"/>
        <end position="357"/>
    </location>
</feature>
<dbReference type="PRINTS" id="PR01217">
    <property type="entry name" value="PRICHEXTENSN"/>
</dbReference>
<feature type="region of interest" description="Disordered" evidence="1">
    <location>
        <begin position="622"/>
        <end position="692"/>
    </location>
</feature>
<feature type="compositionally biased region" description="Basic and acidic residues" evidence="1">
    <location>
        <begin position="657"/>
        <end position="673"/>
    </location>
</feature>
<dbReference type="Gene3D" id="3.40.50.300">
    <property type="entry name" value="P-loop containing nucleotide triphosphate hydrolases"/>
    <property type="match status" value="2"/>
</dbReference>
<dbReference type="CDD" id="cd01127">
    <property type="entry name" value="TrwB_TraG_TraD_VirD4"/>
    <property type="match status" value="1"/>
</dbReference>
<evidence type="ECO:0000313" key="5">
    <source>
        <dbReference type="Proteomes" id="UP000233325"/>
    </source>
</evidence>
<dbReference type="AlphaFoldDB" id="A0A2N2E2H7"/>
<feature type="domain" description="CxxC-x17-CxxC" evidence="3">
    <location>
        <begin position="585"/>
        <end position="616"/>
    </location>
</feature>
<comment type="caution">
    <text evidence="4">The sequence shown here is derived from an EMBL/GenBank/DDBJ whole genome shotgun (WGS) entry which is preliminary data.</text>
</comment>
<evidence type="ECO:0000259" key="2">
    <source>
        <dbReference type="Pfam" id="PF10412"/>
    </source>
</evidence>
<proteinExistence type="predicted"/>
<dbReference type="PANTHER" id="PTHR30121:SF11">
    <property type="entry name" value="AAA+ ATPASE DOMAIN-CONTAINING PROTEIN"/>
    <property type="match status" value="1"/>
</dbReference>
<feature type="compositionally biased region" description="Basic and acidic residues" evidence="1">
    <location>
        <begin position="622"/>
        <end position="639"/>
    </location>
</feature>
<feature type="compositionally biased region" description="Pro residues" evidence="1">
    <location>
        <begin position="505"/>
        <end position="514"/>
    </location>
</feature>
<name>A0A2N2E2H7_9BACT</name>
<evidence type="ECO:0000256" key="1">
    <source>
        <dbReference type="SAM" id="MobiDB-lite"/>
    </source>
</evidence>
<dbReference type="Pfam" id="PF10412">
    <property type="entry name" value="TrwB_AAD_bind"/>
    <property type="match status" value="1"/>
</dbReference>
<dbReference type="InterPro" id="IPR019476">
    <property type="entry name" value="T4SS_TraD_DNA-bd"/>
</dbReference>
<feature type="compositionally biased region" description="Low complexity" evidence="1">
    <location>
        <begin position="432"/>
        <end position="448"/>
    </location>
</feature>
<dbReference type="EMBL" id="PHAH01000008">
    <property type="protein sequence ID" value="PKM88923.1"/>
    <property type="molecule type" value="Genomic_DNA"/>
</dbReference>
<evidence type="ECO:0000313" key="4">
    <source>
        <dbReference type="EMBL" id="PKM88923.1"/>
    </source>
</evidence>
<sequence>MSHEIAVFAETTFRNQFKKFGIKTDDRRRHMYLIGKTGMGKSTIQENMIVGDIRAGHGLAVVDPHGDLAEKIIQYIPDNRIKDVVYFNPSDMDFPIAFNVLEQVEPHLRHLVASGLLGVFQKLWADSWGPRLEYILRNAILAILDFPGSTLLGVVRMLSDKTYRKRVVANIKDPVVKAFWEKEFASYADKFASEAVSPIQNKVGQFLSSSLMRNIIGQVKSAINIREIMDEGKILIMNLSKGRIGEDNSALLGAMMITKIQLAAMSRVDMPEKERKDFYLYIDEFQNFSTDSFANILSEARKYHLNLILAHQYIEQLSEKVKPAVFGNVGTMVSFRVGATDAEELAKEFAPVFTEEDLVNLPKYEMYLKLMIDGVASSPFSAKGLAPLTDEERTFNVDKVIEFSRENYASRRSEVEDRILRWHEVQDDTPTSSPAASSPAPASRPAAPIRTYNPDPTPVSKPAVQKPIVRATPASTQPTPAPVIPAPEKAKTAQPTIETQSPRTATPPPAPSPYPYTAAPTPPAYAVAQPQEVRQTVKPAKTIAPIAPLRPAALVHNNHVVTPLPAPSVRPVEATTRPQASEKAGYPTVCSRCGVGTTTVFIPDGVRPVFCKECLAIKRQEKKVEVEGRKQAKSEELERMAPALSLSALHRAQPVDFKGRPERTPKPKTKEIESPEQDISEDEVIDFSRRPE</sequence>
<accession>A0A2N2E2H7</accession>
<dbReference type="PANTHER" id="PTHR30121">
    <property type="entry name" value="UNCHARACTERIZED PROTEIN YJGR-RELATED"/>
    <property type="match status" value="1"/>
</dbReference>
<evidence type="ECO:0000259" key="3">
    <source>
        <dbReference type="Pfam" id="PF23477"/>
    </source>
</evidence>
<dbReference type="Proteomes" id="UP000233325">
    <property type="component" value="Unassembled WGS sequence"/>
</dbReference>
<dbReference type="InterPro" id="IPR051162">
    <property type="entry name" value="T4SS_component"/>
</dbReference>
<feature type="compositionally biased region" description="Acidic residues" evidence="1">
    <location>
        <begin position="674"/>
        <end position="685"/>
    </location>
</feature>
<feature type="region of interest" description="Disordered" evidence="1">
    <location>
        <begin position="424"/>
        <end position="517"/>
    </location>
</feature>
<dbReference type="SUPFAM" id="SSF52540">
    <property type="entry name" value="P-loop containing nucleoside triphosphate hydrolases"/>
    <property type="match status" value="1"/>
</dbReference>
<gene>
    <name evidence="4" type="ORF">CVU83_00950</name>
</gene>
<dbReference type="InterPro" id="IPR026363">
    <property type="entry name" value="CxxC-x17-CxxC_dom"/>
</dbReference>
<organism evidence="4 5">
    <name type="scientific">Candidatus Falkowbacteria bacterium HGW-Falkowbacteria-2</name>
    <dbReference type="NCBI Taxonomy" id="2013769"/>
    <lineage>
        <taxon>Bacteria</taxon>
        <taxon>Candidatus Falkowiibacteriota</taxon>
    </lineage>
</organism>
<reference evidence="4 5" key="1">
    <citation type="journal article" date="2017" name="ISME J.">
        <title>Potential for microbial H2 and metal transformations associated with novel bacteria and archaea in deep terrestrial subsurface sediments.</title>
        <authorList>
            <person name="Hernsdorf A.W."/>
            <person name="Amano Y."/>
            <person name="Miyakawa K."/>
            <person name="Ise K."/>
            <person name="Suzuki Y."/>
            <person name="Anantharaman K."/>
            <person name="Probst A."/>
            <person name="Burstein D."/>
            <person name="Thomas B.C."/>
            <person name="Banfield J.F."/>
        </authorList>
    </citation>
    <scope>NUCLEOTIDE SEQUENCE [LARGE SCALE GENOMIC DNA]</scope>
    <source>
        <strain evidence="4">HGW-Falkowbacteria-2</strain>
    </source>
</reference>
<dbReference type="Pfam" id="PF23477">
    <property type="entry name" value="zf_Tbcl_2"/>
    <property type="match status" value="1"/>
</dbReference>
<protein>
    <submittedName>
        <fullName evidence="4">Uncharacterized protein</fullName>
    </submittedName>
</protein>